<organism evidence="1 2">
    <name type="scientific">Sphingomonas leidyi</name>
    <dbReference type="NCBI Taxonomy" id="68569"/>
    <lineage>
        <taxon>Bacteria</taxon>
        <taxon>Pseudomonadati</taxon>
        <taxon>Pseudomonadota</taxon>
        <taxon>Alphaproteobacteria</taxon>
        <taxon>Sphingomonadales</taxon>
        <taxon>Sphingomonadaceae</taxon>
        <taxon>Sphingomonas</taxon>
    </lineage>
</organism>
<name>A0A7X5ZUP7_9SPHN</name>
<comment type="caution">
    <text evidence="1">The sequence shown here is derived from an EMBL/GenBank/DDBJ whole genome shotgun (WGS) entry which is preliminary data.</text>
</comment>
<dbReference type="AlphaFoldDB" id="A0A7X5ZUP7"/>
<dbReference type="EMBL" id="JAASQV010000001">
    <property type="protein sequence ID" value="NIJ63628.1"/>
    <property type="molecule type" value="Genomic_DNA"/>
</dbReference>
<dbReference type="RefSeq" id="WP_167298114.1">
    <property type="nucleotide sequence ID" value="NZ_JAASQV010000001.1"/>
</dbReference>
<evidence type="ECO:0000313" key="2">
    <source>
        <dbReference type="Proteomes" id="UP000564677"/>
    </source>
</evidence>
<protein>
    <submittedName>
        <fullName evidence="1">Uncharacterized protein</fullName>
    </submittedName>
</protein>
<dbReference type="Proteomes" id="UP000564677">
    <property type="component" value="Unassembled WGS sequence"/>
</dbReference>
<evidence type="ECO:0000313" key="1">
    <source>
        <dbReference type="EMBL" id="NIJ63628.1"/>
    </source>
</evidence>
<sequence>MAALALAIGSAASAVTGAFRSTNALAALRVSPGDPVALIREVDNSLVMDGEATLKSGRILPAARQSIAGTALNPGAVRLLAIDAGMHNDAGRSALLLRLAERLSRRDLGTQLLLIEERVAANDVPGTLAHYDKILRVSPPSRAWLFSTLNEAASDPTTAEEIARMLRRDPPWFGDFIDWAIFEAPKIDNLGTLFAAVPPTSSLTWTDDRKRALIGKFARSQPAAAFRLYNLYAGGTGGLIRDGDFQQPSLYPPISWETGGGSDVDASLGHLNAEFGAGNGGAGRALSQMLALVPGKYVLTVRMRHDVADAAVVPQWSLTCVGTDAPIAKLAAGPASDKPAGSRLQFEVPAGCGFQWLGLDLRSVESGSGQHGIVEQVRIEPAR</sequence>
<reference evidence="1 2" key="1">
    <citation type="submission" date="2020-03" db="EMBL/GenBank/DDBJ databases">
        <title>Genomic Encyclopedia of Type Strains, Phase IV (KMG-IV): sequencing the most valuable type-strain genomes for metagenomic binning, comparative biology and taxonomic classification.</title>
        <authorList>
            <person name="Goeker M."/>
        </authorList>
    </citation>
    <scope>NUCLEOTIDE SEQUENCE [LARGE SCALE GENOMIC DNA]</scope>
    <source>
        <strain evidence="1 2">DSM 4733</strain>
    </source>
</reference>
<proteinExistence type="predicted"/>
<keyword evidence="2" id="KW-1185">Reference proteome</keyword>
<gene>
    <name evidence="1" type="ORF">FHR20_000559</name>
</gene>
<accession>A0A7X5ZUP7</accession>